<comment type="similarity">
    <text evidence="1">Belongs to the UPF0262 family.</text>
</comment>
<name>A0A916XT02_9HYPH</name>
<evidence type="ECO:0000313" key="3">
    <source>
        <dbReference type="Proteomes" id="UP000613160"/>
    </source>
</evidence>
<dbReference type="Proteomes" id="UP000613160">
    <property type="component" value="Unassembled WGS sequence"/>
</dbReference>
<dbReference type="PIRSF" id="PIRSF032146">
    <property type="entry name" value="UCP032146"/>
    <property type="match status" value="1"/>
</dbReference>
<accession>A0A916XT02</accession>
<reference evidence="2" key="1">
    <citation type="journal article" date="2014" name="Int. J. Syst. Evol. Microbiol.">
        <title>Complete genome sequence of Corynebacterium casei LMG S-19264T (=DSM 44701T), isolated from a smear-ripened cheese.</title>
        <authorList>
            <consortium name="US DOE Joint Genome Institute (JGI-PGF)"/>
            <person name="Walter F."/>
            <person name="Albersmeier A."/>
            <person name="Kalinowski J."/>
            <person name="Ruckert C."/>
        </authorList>
    </citation>
    <scope>NUCLEOTIDE SEQUENCE</scope>
    <source>
        <strain evidence="2">CGMCC 1.15493</strain>
    </source>
</reference>
<dbReference type="Pfam" id="PF06793">
    <property type="entry name" value="UPF0262"/>
    <property type="match status" value="1"/>
</dbReference>
<keyword evidence="3" id="KW-1185">Reference proteome</keyword>
<proteinExistence type="inferred from homology"/>
<sequence length="158" mass="18104">MTETPTSRLIAIDLDETIGRATPDIEHERAVAIFDLIEENRFQPSGLPEGRFRLKLSLIDKRLVFDIRDEANAAVVTHILSLTPLKRIIRDYFLICDSYYEAIRSATPSQIEAIDMGRRGIHNDGSETLRDRLAGKIDLDLDTARRLFTLICVLHWRN</sequence>
<dbReference type="AlphaFoldDB" id="A0A916XT02"/>
<dbReference type="RefSeq" id="WP_188849097.1">
    <property type="nucleotide sequence ID" value="NZ_BMJJ01000001.1"/>
</dbReference>
<dbReference type="EMBL" id="BMJJ01000001">
    <property type="protein sequence ID" value="GGD06244.1"/>
    <property type="molecule type" value="Genomic_DNA"/>
</dbReference>
<dbReference type="NCBIfam" id="NF002769">
    <property type="entry name" value="PRK02853.1"/>
    <property type="match status" value="1"/>
</dbReference>
<dbReference type="InterPro" id="IPR008321">
    <property type="entry name" value="UCP032146"/>
</dbReference>
<reference evidence="2" key="2">
    <citation type="submission" date="2020-09" db="EMBL/GenBank/DDBJ databases">
        <authorList>
            <person name="Sun Q."/>
            <person name="Zhou Y."/>
        </authorList>
    </citation>
    <scope>NUCLEOTIDE SEQUENCE</scope>
    <source>
        <strain evidence="2">CGMCC 1.15493</strain>
    </source>
</reference>
<comment type="caution">
    <text evidence="2">The sequence shown here is derived from an EMBL/GenBank/DDBJ whole genome shotgun (WGS) entry which is preliminary data.</text>
</comment>
<evidence type="ECO:0000313" key="2">
    <source>
        <dbReference type="EMBL" id="GGD06244.1"/>
    </source>
</evidence>
<organism evidence="2 3">
    <name type="scientific">Aureimonas glaciei</name>
    <dbReference type="NCBI Taxonomy" id="1776957"/>
    <lineage>
        <taxon>Bacteria</taxon>
        <taxon>Pseudomonadati</taxon>
        <taxon>Pseudomonadota</taxon>
        <taxon>Alphaproteobacteria</taxon>
        <taxon>Hyphomicrobiales</taxon>
        <taxon>Aurantimonadaceae</taxon>
        <taxon>Aureimonas</taxon>
    </lineage>
</organism>
<evidence type="ECO:0000256" key="1">
    <source>
        <dbReference type="HAMAP-Rule" id="MF_00678"/>
    </source>
</evidence>
<protein>
    <recommendedName>
        <fullName evidence="1">UPF0262 protein GCM10011335_06480</fullName>
    </recommendedName>
</protein>
<gene>
    <name evidence="2" type="ORF">GCM10011335_06480</name>
</gene>
<dbReference type="HAMAP" id="MF_00678">
    <property type="entry name" value="UPF0262"/>
    <property type="match status" value="1"/>
</dbReference>